<dbReference type="Gene3D" id="3.90.1150.10">
    <property type="entry name" value="Aspartate Aminotransferase, domain 1"/>
    <property type="match status" value="1"/>
</dbReference>
<dbReference type="PROSITE" id="PS00599">
    <property type="entry name" value="AA_TRANSFER_CLASS_2"/>
    <property type="match status" value="1"/>
</dbReference>
<comment type="similarity">
    <text evidence="3 9">Belongs to the class-II pyridoxal-phosphate-dependent aminotransferase family. Histidinol-phosphate aminotransferase subfamily.</text>
</comment>
<feature type="modified residue" description="N6-(pyridoxal phosphate)lysine" evidence="9">
    <location>
        <position position="230"/>
    </location>
</feature>
<dbReference type="InterPro" id="IPR001917">
    <property type="entry name" value="Aminotrans_II_pyridoxalP_BS"/>
</dbReference>
<evidence type="ECO:0000256" key="4">
    <source>
        <dbReference type="ARBA" id="ARBA00011738"/>
    </source>
</evidence>
<dbReference type="SUPFAM" id="SSF53383">
    <property type="entry name" value="PLP-dependent transferases"/>
    <property type="match status" value="1"/>
</dbReference>
<dbReference type="AlphaFoldDB" id="A0A9E8KRQ6"/>
<dbReference type="EC" id="2.6.1.9" evidence="9"/>
<feature type="domain" description="Aminotransferase class I/classII large" evidence="10">
    <location>
        <begin position="36"/>
        <end position="362"/>
    </location>
</feature>
<dbReference type="EMBL" id="CP101527">
    <property type="protein sequence ID" value="UZW76670.1"/>
    <property type="molecule type" value="Genomic_DNA"/>
</dbReference>
<evidence type="ECO:0000313" key="12">
    <source>
        <dbReference type="Proteomes" id="UP001164472"/>
    </source>
</evidence>
<organism evidence="11 12">
    <name type="scientific">Alkalimarinus sediminis</name>
    <dbReference type="NCBI Taxonomy" id="1632866"/>
    <lineage>
        <taxon>Bacteria</taxon>
        <taxon>Pseudomonadati</taxon>
        <taxon>Pseudomonadota</taxon>
        <taxon>Gammaproteobacteria</taxon>
        <taxon>Alteromonadales</taxon>
        <taxon>Alteromonadaceae</taxon>
        <taxon>Alkalimarinus</taxon>
    </lineage>
</organism>
<evidence type="ECO:0000256" key="2">
    <source>
        <dbReference type="ARBA" id="ARBA00005011"/>
    </source>
</evidence>
<comment type="cofactor">
    <cofactor evidence="1 9">
        <name>pyridoxal 5'-phosphate</name>
        <dbReference type="ChEBI" id="CHEBI:597326"/>
    </cofactor>
</comment>
<sequence>MGCDLFSLATEGVQGLHPYQPGKPIEELERELGITNIVKLASNENPLGPSPKALNAIELAFQELCRYPDGGGFKLKTALCERYNTQIDQVTLGNGSNDLLEIIARVFADKQSEIVFSQYAFAVYPLVTQSIGAKAVEVPAVDWGHDLVAMAEAINDRTKLVFIANPNNPTGTYVSKSDLIRFLDAVPQRVIVVLDEAYCEYIGGSHQDFPDGVSLLTSYPNLIVTRTFSKAWGLASLRVGYALSHPDVADLLNRVRQPFNVDTFALEAATAVLADDEYLELSRKTNLDGMQALTSGFERMGVDYIPSVGNFVTFDTGRDAIAVYQSLLAQGVIVRPVANYGMTQHLRVSIGLPEENARFLKALAEVLGK</sequence>
<dbReference type="KEGG" id="asem:NNL22_08840"/>
<proteinExistence type="inferred from homology"/>
<dbReference type="InterPro" id="IPR015421">
    <property type="entry name" value="PyrdxlP-dep_Trfase_major"/>
</dbReference>
<gene>
    <name evidence="9 11" type="primary">hisC</name>
    <name evidence="11" type="ORF">NNL22_08840</name>
</gene>
<dbReference type="Pfam" id="PF00155">
    <property type="entry name" value="Aminotran_1_2"/>
    <property type="match status" value="1"/>
</dbReference>
<reference evidence="11" key="1">
    <citation type="submission" date="2022-07" db="EMBL/GenBank/DDBJ databases">
        <title>Alkalimarinus sp. nov., isolated from gut of a Alitta virens.</title>
        <authorList>
            <person name="Yang A.I."/>
            <person name="Shin N.-R."/>
        </authorList>
    </citation>
    <scope>NUCLEOTIDE SEQUENCE</scope>
    <source>
        <strain evidence="11">FA028</strain>
    </source>
</reference>
<evidence type="ECO:0000256" key="7">
    <source>
        <dbReference type="ARBA" id="ARBA00022898"/>
    </source>
</evidence>
<evidence type="ECO:0000256" key="9">
    <source>
        <dbReference type="HAMAP-Rule" id="MF_01023"/>
    </source>
</evidence>
<keyword evidence="12" id="KW-1185">Reference proteome</keyword>
<keyword evidence="5 9" id="KW-0032">Aminotransferase</keyword>
<accession>A0A9E8KRQ6</accession>
<evidence type="ECO:0000256" key="5">
    <source>
        <dbReference type="ARBA" id="ARBA00022576"/>
    </source>
</evidence>
<evidence type="ECO:0000313" key="11">
    <source>
        <dbReference type="EMBL" id="UZW76670.1"/>
    </source>
</evidence>
<dbReference type="GO" id="GO:0004400">
    <property type="term" value="F:histidinol-phosphate transaminase activity"/>
    <property type="evidence" value="ECO:0007669"/>
    <property type="project" value="UniProtKB-UniRule"/>
</dbReference>
<keyword evidence="9" id="KW-0028">Amino-acid biosynthesis</keyword>
<dbReference type="InterPro" id="IPR015422">
    <property type="entry name" value="PyrdxlP-dep_Trfase_small"/>
</dbReference>
<dbReference type="CDD" id="cd00609">
    <property type="entry name" value="AAT_like"/>
    <property type="match status" value="1"/>
</dbReference>
<dbReference type="GO" id="GO:0000105">
    <property type="term" value="P:L-histidine biosynthetic process"/>
    <property type="evidence" value="ECO:0007669"/>
    <property type="project" value="UniProtKB-UniRule"/>
</dbReference>
<evidence type="ECO:0000256" key="1">
    <source>
        <dbReference type="ARBA" id="ARBA00001933"/>
    </source>
</evidence>
<dbReference type="RefSeq" id="WP_251812391.1">
    <property type="nucleotide sequence ID" value="NZ_CP101527.1"/>
</dbReference>
<dbReference type="Gene3D" id="3.40.640.10">
    <property type="entry name" value="Type I PLP-dependent aspartate aminotransferase-like (Major domain)"/>
    <property type="match status" value="1"/>
</dbReference>
<keyword evidence="9" id="KW-0368">Histidine biosynthesis</keyword>
<evidence type="ECO:0000256" key="3">
    <source>
        <dbReference type="ARBA" id="ARBA00007970"/>
    </source>
</evidence>
<dbReference type="GO" id="GO:0030170">
    <property type="term" value="F:pyridoxal phosphate binding"/>
    <property type="evidence" value="ECO:0007669"/>
    <property type="project" value="InterPro"/>
</dbReference>
<dbReference type="Proteomes" id="UP001164472">
    <property type="component" value="Chromosome"/>
</dbReference>
<dbReference type="NCBIfam" id="TIGR01141">
    <property type="entry name" value="hisC"/>
    <property type="match status" value="1"/>
</dbReference>
<comment type="pathway">
    <text evidence="2 9">Amino-acid biosynthesis; L-histidine biosynthesis; L-histidine from 5-phospho-alpha-D-ribose 1-diphosphate: step 7/9.</text>
</comment>
<evidence type="ECO:0000256" key="8">
    <source>
        <dbReference type="ARBA" id="ARBA00047481"/>
    </source>
</evidence>
<dbReference type="PANTHER" id="PTHR43643:SF3">
    <property type="entry name" value="HISTIDINOL-PHOSPHATE AMINOTRANSFERASE"/>
    <property type="match status" value="1"/>
</dbReference>
<keyword evidence="6 9" id="KW-0808">Transferase</keyword>
<dbReference type="InterPro" id="IPR015424">
    <property type="entry name" value="PyrdxlP-dep_Trfase"/>
</dbReference>
<comment type="subunit">
    <text evidence="4 9">Homodimer.</text>
</comment>
<dbReference type="InterPro" id="IPR004839">
    <property type="entry name" value="Aminotransferase_I/II_large"/>
</dbReference>
<evidence type="ECO:0000256" key="6">
    <source>
        <dbReference type="ARBA" id="ARBA00022679"/>
    </source>
</evidence>
<keyword evidence="7 9" id="KW-0663">Pyridoxal phosphate</keyword>
<dbReference type="InterPro" id="IPR050106">
    <property type="entry name" value="HistidinolP_aminotransfase"/>
</dbReference>
<dbReference type="HAMAP" id="MF_01023">
    <property type="entry name" value="HisC_aminotrans_2"/>
    <property type="match status" value="1"/>
</dbReference>
<comment type="catalytic activity">
    <reaction evidence="8 9">
        <text>L-histidinol phosphate + 2-oxoglutarate = 3-(imidazol-4-yl)-2-oxopropyl phosphate + L-glutamate</text>
        <dbReference type="Rhea" id="RHEA:23744"/>
        <dbReference type="ChEBI" id="CHEBI:16810"/>
        <dbReference type="ChEBI" id="CHEBI:29985"/>
        <dbReference type="ChEBI" id="CHEBI:57766"/>
        <dbReference type="ChEBI" id="CHEBI:57980"/>
        <dbReference type="EC" id="2.6.1.9"/>
    </reaction>
</comment>
<dbReference type="PANTHER" id="PTHR43643">
    <property type="entry name" value="HISTIDINOL-PHOSPHATE AMINOTRANSFERASE 2"/>
    <property type="match status" value="1"/>
</dbReference>
<name>A0A9E8KRQ6_9ALTE</name>
<protein>
    <recommendedName>
        <fullName evidence="9">Histidinol-phosphate aminotransferase</fullName>
        <ecNumber evidence="9">2.6.1.9</ecNumber>
    </recommendedName>
    <alternativeName>
        <fullName evidence="9">Imidazole acetol-phosphate transaminase</fullName>
    </alternativeName>
</protein>
<evidence type="ECO:0000259" key="10">
    <source>
        <dbReference type="Pfam" id="PF00155"/>
    </source>
</evidence>
<dbReference type="InterPro" id="IPR005861">
    <property type="entry name" value="HisP_aminotrans"/>
</dbReference>